<evidence type="ECO:0000256" key="1">
    <source>
        <dbReference type="SAM" id="Phobius"/>
    </source>
</evidence>
<dbReference type="EMBL" id="KB706635">
    <property type="protein sequence ID" value="EMR66522.1"/>
    <property type="molecule type" value="Genomic_DNA"/>
</dbReference>
<dbReference type="Proteomes" id="UP000012174">
    <property type="component" value="Unassembled WGS sequence"/>
</dbReference>
<feature type="transmembrane region" description="Helical" evidence="1">
    <location>
        <begin position="85"/>
        <end position="106"/>
    </location>
</feature>
<feature type="transmembrane region" description="Helical" evidence="1">
    <location>
        <begin position="118"/>
        <end position="141"/>
    </location>
</feature>
<dbReference type="KEGG" id="ela:UCREL1_6487"/>
<dbReference type="HOGENOM" id="CLU_1026837_0_0_1"/>
<dbReference type="OrthoDB" id="4764595at2759"/>
<protein>
    <submittedName>
        <fullName evidence="2">Uncharacterized protein</fullName>
    </submittedName>
</protein>
<keyword evidence="1" id="KW-1133">Transmembrane helix</keyword>
<keyword evidence="3" id="KW-1185">Reference proteome</keyword>
<keyword evidence="1" id="KW-0472">Membrane</keyword>
<accession>M7SQN8</accession>
<sequence length="271" mass="30621">MSLEKIEIPIPRLRPGKGGIILFSLLLAVSALSVGVMYTQFWQLLWMNRHSTSMYHGFKIYFGDGSTRGATWLPAHLYRGPHHQFAIAAGIMNLVVSVLVMALFLACVRLKKDIRQHFVLTLLFIPALTLTTASVLCSFILHGVTERLNTYLLFRTTPLYQDDSGSLSDYYNGSPRFGQYHNDDLDFESWTCGVAYNVPNSRDQREPFVEACTYATWGRWLQLPLWFVLVAAVAVAWVSFRGVPGWRAQEDKVVDREDVPSTGGEGRIRLA</sequence>
<keyword evidence="1" id="KW-0812">Transmembrane</keyword>
<organism evidence="2 3">
    <name type="scientific">Eutypa lata (strain UCR-EL1)</name>
    <name type="common">Grapevine dieback disease fungus</name>
    <name type="synonym">Eutypa armeniacae</name>
    <dbReference type="NCBI Taxonomy" id="1287681"/>
    <lineage>
        <taxon>Eukaryota</taxon>
        <taxon>Fungi</taxon>
        <taxon>Dikarya</taxon>
        <taxon>Ascomycota</taxon>
        <taxon>Pezizomycotina</taxon>
        <taxon>Sordariomycetes</taxon>
        <taxon>Xylariomycetidae</taxon>
        <taxon>Xylariales</taxon>
        <taxon>Diatrypaceae</taxon>
        <taxon>Eutypa</taxon>
    </lineage>
</organism>
<feature type="transmembrane region" description="Helical" evidence="1">
    <location>
        <begin position="20"/>
        <end position="41"/>
    </location>
</feature>
<reference evidence="3" key="1">
    <citation type="journal article" date="2013" name="Genome Announc.">
        <title>Draft genome sequence of the grapevine dieback fungus Eutypa lata UCR-EL1.</title>
        <authorList>
            <person name="Blanco-Ulate B."/>
            <person name="Rolshausen P.E."/>
            <person name="Cantu D."/>
        </authorList>
    </citation>
    <scope>NUCLEOTIDE SEQUENCE [LARGE SCALE GENOMIC DNA]</scope>
    <source>
        <strain evidence="3">UCR-EL1</strain>
    </source>
</reference>
<proteinExistence type="predicted"/>
<gene>
    <name evidence="2" type="ORF">UCREL1_6487</name>
</gene>
<name>M7SQN8_EUTLA</name>
<evidence type="ECO:0000313" key="3">
    <source>
        <dbReference type="Proteomes" id="UP000012174"/>
    </source>
</evidence>
<feature type="transmembrane region" description="Helical" evidence="1">
    <location>
        <begin position="223"/>
        <end position="240"/>
    </location>
</feature>
<dbReference type="AlphaFoldDB" id="M7SQN8"/>
<evidence type="ECO:0000313" key="2">
    <source>
        <dbReference type="EMBL" id="EMR66522.1"/>
    </source>
</evidence>